<dbReference type="InterPro" id="IPR041470">
    <property type="entry name" value="GCP_N"/>
</dbReference>
<gene>
    <name evidence="9" type="ORF">SISSUDRAFT_1021561</name>
</gene>
<dbReference type="Proteomes" id="UP000076798">
    <property type="component" value="Unassembled WGS sequence"/>
</dbReference>
<dbReference type="Gene3D" id="1.20.120.1900">
    <property type="entry name" value="Gamma-tubulin complex, C-terminal domain"/>
    <property type="match status" value="1"/>
</dbReference>
<feature type="region of interest" description="Disordered" evidence="6">
    <location>
        <begin position="254"/>
        <end position="282"/>
    </location>
</feature>
<evidence type="ECO:0000313" key="10">
    <source>
        <dbReference type="Proteomes" id="UP000076798"/>
    </source>
</evidence>
<dbReference type="GO" id="GO:0043015">
    <property type="term" value="F:gamma-tubulin binding"/>
    <property type="evidence" value="ECO:0007669"/>
    <property type="project" value="InterPro"/>
</dbReference>
<keyword evidence="10" id="KW-1185">Reference proteome</keyword>
<dbReference type="InterPro" id="IPR040457">
    <property type="entry name" value="GCP_C"/>
</dbReference>
<dbReference type="GO" id="GO:0031122">
    <property type="term" value="P:cytoplasmic microtubule organization"/>
    <property type="evidence" value="ECO:0007669"/>
    <property type="project" value="TreeGrafter"/>
</dbReference>
<dbReference type="GO" id="GO:0000922">
    <property type="term" value="C:spindle pole"/>
    <property type="evidence" value="ECO:0007669"/>
    <property type="project" value="InterPro"/>
</dbReference>
<dbReference type="GO" id="GO:0000278">
    <property type="term" value="P:mitotic cell cycle"/>
    <property type="evidence" value="ECO:0007669"/>
    <property type="project" value="TreeGrafter"/>
</dbReference>
<keyword evidence="5" id="KW-0206">Cytoskeleton</keyword>
<dbReference type="PANTHER" id="PTHR19302">
    <property type="entry name" value="GAMMA TUBULIN COMPLEX PROTEIN"/>
    <property type="match status" value="1"/>
</dbReference>
<evidence type="ECO:0000256" key="5">
    <source>
        <dbReference type="ARBA" id="ARBA00023212"/>
    </source>
</evidence>
<dbReference type="OrthoDB" id="5860513at2759"/>
<evidence type="ECO:0000313" key="9">
    <source>
        <dbReference type="EMBL" id="KZT38324.1"/>
    </source>
</evidence>
<keyword evidence="4" id="KW-0493">Microtubule</keyword>
<dbReference type="STRING" id="1314776.A0A166DAY5"/>
<dbReference type="GO" id="GO:0000930">
    <property type="term" value="C:gamma-tubulin complex"/>
    <property type="evidence" value="ECO:0007669"/>
    <property type="project" value="UniProtKB-ARBA"/>
</dbReference>
<sequence length="732" mass="83964">MASSTLPSLASHPPSLQNGIIQGKTKAQLLREHRERKGTSHLPDQYLLRDVLYLLQGISGTYIKFEGEGVDKHIVFVEDQKYVIPQPVRTLVLKLSELGHLYHRVSTFVKANEGRGDVDSIQQSLCHHLQAQLTEYYKLMAVLESQMPTPVTEDSYAQSGPSTGLTLRRLDVWLNEWRLRMRMMSVCVEGCQEAHGGALVSLMHGYTDNGDPFIRNFTDRLLEEVSKPFFTTLQGWLFSGELHDSSAGFFVQANRKKRKPTNEPSDDLDPNMAEKEGVEDGEDFDEESILESGLRIWEKKFLFRREMLPSFVSEAFGKKIYSTGKSLNFVRYSCRDPDWHVTRDKLGDSTKSLKYSDIPGLERSIDTAYRIASNRLFEMFFDKFHLLDHLTAMRHYLMLGHGDFAEQLMETLGPSLSRPANVLYRHNLTATLEGAIRASNAQNDSPDVLRRLDARMMEYSHGEIGWDSFTLEYKVENPIDTVLDPVSMEKYSRLFNHLWQMKRVESVLTSIWARISVETKNSLKLPEFAHDWHCARLSLSEMIHFIRQMQAWCQLEVIECSWNVLLDFIAKKEGDLDALIDAHGTYLDRVVNKVLLMNPKHGAKHSKESTLLKQVRELFQLILVFQEVVESFFHFSWAEAARRDGRRDDERGVYTGPASPDEASDTRPEVLNGILQRLKENGRSFSEKAQTVVHGLQAHQDLDCRFLATRISFSDFYKSKSRIAAQAEQTPR</sequence>
<evidence type="ECO:0000259" key="7">
    <source>
        <dbReference type="Pfam" id="PF04130"/>
    </source>
</evidence>
<dbReference type="GO" id="GO:0051225">
    <property type="term" value="P:spindle assembly"/>
    <property type="evidence" value="ECO:0007669"/>
    <property type="project" value="TreeGrafter"/>
</dbReference>
<dbReference type="GO" id="GO:0005874">
    <property type="term" value="C:microtubule"/>
    <property type="evidence" value="ECO:0007669"/>
    <property type="project" value="UniProtKB-KW"/>
</dbReference>
<dbReference type="Pfam" id="PF04130">
    <property type="entry name" value="GCP_C_terminal"/>
    <property type="match status" value="1"/>
</dbReference>
<dbReference type="GO" id="GO:0007020">
    <property type="term" value="P:microtubule nucleation"/>
    <property type="evidence" value="ECO:0007669"/>
    <property type="project" value="InterPro"/>
</dbReference>
<evidence type="ECO:0000256" key="4">
    <source>
        <dbReference type="ARBA" id="ARBA00022701"/>
    </source>
</evidence>
<dbReference type="InterPro" id="IPR007259">
    <property type="entry name" value="GCP"/>
</dbReference>
<dbReference type="Pfam" id="PF17681">
    <property type="entry name" value="GCP_N_terminal"/>
    <property type="match status" value="1"/>
</dbReference>
<feature type="region of interest" description="Disordered" evidence="6">
    <location>
        <begin position="646"/>
        <end position="667"/>
    </location>
</feature>
<dbReference type="GO" id="GO:0051321">
    <property type="term" value="P:meiotic cell cycle"/>
    <property type="evidence" value="ECO:0007669"/>
    <property type="project" value="TreeGrafter"/>
</dbReference>
<keyword evidence="3" id="KW-0963">Cytoplasm</keyword>
<evidence type="ECO:0000259" key="8">
    <source>
        <dbReference type="Pfam" id="PF17681"/>
    </source>
</evidence>
<dbReference type="PANTHER" id="PTHR19302:SF14">
    <property type="entry name" value="GAMMA-TUBULIN COMPLEX COMPONENT 3"/>
    <property type="match status" value="1"/>
</dbReference>
<name>A0A166DAY5_9AGAM</name>
<reference evidence="9 10" key="1">
    <citation type="journal article" date="2016" name="Mol. Biol. Evol.">
        <title>Comparative Genomics of Early-Diverging Mushroom-Forming Fungi Provides Insights into the Origins of Lignocellulose Decay Capabilities.</title>
        <authorList>
            <person name="Nagy L.G."/>
            <person name="Riley R."/>
            <person name="Tritt A."/>
            <person name="Adam C."/>
            <person name="Daum C."/>
            <person name="Floudas D."/>
            <person name="Sun H."/>
            <person name="Yadav J.S."/>
            <person name="Pangilinan J."/>
            <person name="Larsson K.H."/>
            <person name="Matsuura K."/>
            <person name="Barry K."/>
            <person name="Labutti K."/>
            <person name="Kuo R."/>
            <person name="Ohm R.A."/>
            <person name="Bhattacharya S.S."/>
            <person name="Shirouzu T."/>
            <person name="Yoshinaga Y."/>
            <person name="Martin F.M."/>
            <person name="Grigoriev I.V."/>
            <person name="Hibbett D.S."/>
        </authorList>
    </citation>
    <scope>NUCLEOTIDE SEQUENCE [LARGE SCALE GENOMIC DNA]</scope>
    <source>
        <strain evidence="9 10">HHB10207 ss-3</strain>
    </source>
</reference>
<organism evidence="9 10">
    <name type="scientific">Sistotremastrum suecicum HHB10207 ss-3</name>
    <dbReference type="NCBI Taxonomy" id="1314776"/>
    <lineage>
        <taxon>Eukaryota</taxon>
        <taxon>Fungi</taxon>
        <taxon>Dikarya</taxon>
        <taxon>Basidiomycota</taxon>
        <taxon>Agaricomycotina</taxon>
        <taxon>Agaricomycetes</taxon>
        <taxon>Sistotremastrales</taxon>
        <taxon>Sistotremastraceae</taxon>
        <taxon>Sistotremastrum</taxon>
    </lineage>
</organism>
<evidence type="ECO:0000256" key="1">
    <source>
        <dbReference type="ARBA" id="ARBA00004245"/>
    </source>
</evidence>
<feature type="domain" description="Gamma tubulin complex component protein N-terminal" evidence="8">
    <location>
        <begin position="48"/>
        <end position="383"/>
    </location>
</feature>
<dbReference type="EMBL" id="KV428065">
    <property type="protein sequence ID" value="KZT38324.1"/>
    <property type="molecule type" value="Genomic_DNA"/>
</dbReference>
<dbReference type="AlphaFoldDB" id="A0A166DAY5"/>
<comment type="subcellular location">
    <subcellularLocation>
        <location evidence="1">Cytoplasm</location>
        <location evidence="1">Cytoskeleton</location>
    </subcellularLocation>
</comment>
<proteinExistence type="inferred from homology"/>
<protein>
    <submittedName>
        <fullName evidence="9">Uncharacterized protein</fullName>
    </submittedName>
</protein>
<comment type="similarity">
    <text evidence="2">Belongs to the TUBGCP family.</text>
</comment>
<dbReference type="GO" id="GO:0051011">
    <property type="term" value="F:microtubule minus-end binding"/>
    <property type="evidence" value="ECO:0007669"/>
    <property type="project" value="TreeGrafter"/>
</dbReference>
<evidence type="ECO:0000256" key="2">
    <source>
        <dbReference type="ARBA" id="ARBA00010337"/>
    </source>
</evidence>
<feature type="domain" description="Gamma tubulin complex component C-terminal" evidence="7">
    <location>
        <begin position="386"/>
        <end position="717"/>
    </location>
</feature>
<dbReference type="GO" id="GO:0044732">
    <property type="term" value="C:mitotic spindle pole body"/>
    <property type="evidence" value="ECO:0007669"/>
    <property type="project" value="TreeGrafter"/>
</dbReference>
<accession>A0A166DAY5</accession>
<evidence type="ECO:0000256" key="3">
    <source>
        <dbReference type="ARBA" id="ARBA00022490"/>
    </source>
</evidence>
<dbReference type="InterPro" id="IPR042241">
    <property type="entry name" value="GCP_C_sf"/>
</dbReference>
<evidence type="ECO:0000256" key="6">
    <source>
        <dbReference type="SAM" id="MobiDB-lite"/>
    </source>
</evidence>